<dbReference type="AlphaFoldDB" id="A0A0F9SKI6"/>
<evidence type="ECO:0000313" key="2">
    <source>
        <dbReference type="EMBL" id="KKN37441.1"/>
    </source>
</evidence>
<sequence>MAKKKIYRSGVIPYYVEDGEVTMLFMKPSDPKWGGKSFQIGKGKIEDGEDPEEAGLREATEELGLFVGNIEEVTKVGQFLGRTHVYIAKIKDKDMFGDPHFETAETKWLTLDEFQKEGRDLHKPVIKSAVRLINKKENL</sequence>
<name>A0A0F9SKI6_9ZZZZ</name>
<reference evidence="2" key="1">
    <citation type="journal article" date="2015" name="Nature">
        <title>Complex archaea that bridge the gap between prokaryotes and eukaryotes.</title>
        <authorList>
            <person name="Spang A."/>
            <person name="Saw J.H."/>
            <person name="Jorgensen S.L."/>
            <person name="Zaremba-Niedzwiedzka K."/>
            <person name="Martijn J."/>
            <person name="Lind A.E."/>
            <person name="van Eijk R."/>
            <person name="Schleper C."/>
            <person name="Guy L."/>
            <person name="Ettema T.J."/>
        </authorList>
    </citation>
    <scope>NUCLEOTIDE SEQUENCE</scope>
</reference>
<dbReference type="EMBL" id="LAZR01001894">
    <property type="protein sequence ID" value="KKN37441.1"/>
    <property type="molecule type" value="Genomic_DNA"/>
</dbReference>
<dbReference type="SUPFAM" id="SSF55811">
    <property type="entry name" value="Nudix"/>
    <property type="match status" value="1"/>
</dbReference>
<comment type="caution">
    <text evidence="2">The sequence shown here is derived from an EMBL/GenBank/DDBJ whole genome shotgun (WGS) entry which is preliminary data.</text>
</comment>
<dbReference type="InterPro" id="IPR000086">
    <property type="entry name" value="NUDIX_hydrolase_dom"/>
</dbReference>
<feature type="domain" description="Nudix hydrolase" evidence="1">
    <location>
        <begin position="5"/>
        <end position="134"/>
    </location>
</feature>
<accession>A0A0F9SKI6</accession>
<dbReference type="PROSITE" id="PS51462">
    <property type="entry name" value="NUDIX"/>
    <property type="match status" value="1"/>
</dbReference>
<proteinExistence type="predicted"/>
<dbReference type="InterPro" id="IPR015797">
    <property type="entry name" value="NUDIX_hydrolase-like_dom_sf"/>
</dbReference>
<evidence type="ECO:0000259" key="1">
    <source>
        <dbReference type="PROSITE" id="PS51462"/>
    </source>
</evidence>
<gene>
    <name evidence="2" type="ORF">LCGC14_0763440</name>
</gene>
<protein>
    <recommendedName>
        <fullName evidence="1">Nudix hydrolase domain-containing protein</fullName>
    </recommendedName>
</protein>
<organism evidence="2">
    <name type="scientific">marine sediment metagenome</name>
    <dbReference type="NCBI Taxonomy" id="412755"/>
    <lineage>
        <taxon>unclassified sequences</taxon>
        <taxon>metagenomes</taxon>
        <taxon>ecological metagenomes</taxon>
    </lineage>
</organism>
<dbReference type="Pfam" id="PF00293">
    <property type="entry name" value="NUDIX"/>
    <property type="match status" value="1"/>
</dbReference>
<dbReference type="Gene3D" id="3.90.79.10">
    <property type="entry name" value="Nucleoside Triphosphate Pyrophosphohydrolase"/>
    <property type="match status" value="1"/>
</dbReference>